<dbReference type="EMBL" id="CM044701">
    <property type="protein sequence ID" value="KAI5681619.1"/>
    <property type="molecule type" value="Genomic_DNA"/>
</dbReference>
<evidence type="ECO:0000313" key="1">
    <source>
        <dbReference type="EMBL" id="KAI5681619.1"/>
    </source>
</evidence>
<keyword evidence="2" id="KW-1185">Reference proteome</keyword>
<comment type="caution">
    <text evidence="1">The sequence shown here is derived from an EMBL/GenBank/DDBJ whole genome shotgun (WGS) entry which is preliminary data.</text>
</comment>
<proteinExistence type="predicted"/>
<gene>
    <name evidence="1" type="ORF">M9H77_02847</name>
</gene>
<accession>A0ACC0C9I3</accession>
<sequence length="120" mass="14021">MKRFEEFEPIENSEFSDSESLCELDKCIERNYHAFIDAGICLCKGNVLLEHYWQTNLNRIVKGTGIDGRTPEFNLYAKNIHVQIGIIYDILLGNNFMLPYSPFTVTNTQVHFTMPCRYKF</sequence>
<organism evidence="1 2">
    <name type="scientific">Catharanthus roseus</name>
    <name type="common">Madagascar periwinkle</name>
    <name type="synonym">Vinca rosea</name>
    <dbReference type="NCBI Taxonomy" id="4058"/>
    <lineage>
        <taxon>Eukaryota</taxon>
        <taxon>Viridiplantae</taxon>
        <taxon>Streptophyta</taxon>
        <taxon>Embryophyta</taxon>
        <taxon>Tracheophyta</taxon>
        <taxon>Spermatophyta</taxon>
        <taxon>Magnoliopsida</taxon>
        <taxon>eudicotyledons</taxon>
        <taxon>Gunneridae</taxon>
        <taxon>Pentapetalae</taxon>
        <taxon>asterids</taxon>
        <taxon>lamiids</taxon>
        <taxon>Gentianales</taxon>
        <taxon>Apocynaceae</taxon>
        <taxon>Rauvolfioideae</taxon>
        <taxon>Vinceae</taxon>
        <taxon>Catharanthinae</taxon>
        <taxon>Catharanthus</taxon>
    </lineage>
</organism>
<name>A0ACC0C9I3_CATRO</name>
<reference evidence="2" key="1">
    <citation type="journal article" date="2023" name="Nat. Plants">
        <title>Single-cell RNA sequencing provides a high-resolution roadmap for understanding the multicellular compartmentation of specialized metabolism.</title>
        <authorList>
            <person name="Sun S."/>
            <person name="Shen X."/>
            <person name="Li Y."/>
            <person name="Li Y."/>
            <person name="Wang S."/>
            <person name="Li R."/>
            <person name="Zhang H."/>
            <person name="Shen G."/>
            <person name="Guo B."/>
            <person name="Wei J."/>
            <person name="Xu J."/>
            <person name="St-Pierre B."/>
            <person name="Chen S."/>
            <person name="Sun C."/>
        </authorList>
    </citation>
    <scope>NUCLEOTIDE SEQUENCE [LARGE SCALE GENOMIC DNA]</scope>
</reference>
<dbReference type="Proteomes" id="UP001060085">
    <property type="component" value="Linkage Group LG01"/>
</dbReference>
<evidence type="ECO:0000313" key="2">
    <source>
        <dbReference type="Proteomes" id="UP001060085"/>
    </source>
</evidence>
<protein>
    <submittedName>
        <fullName evidence="1">Uncharacterized protein</fullName>
    </submittedName>
</protein>